<comment type="subcellular location">
    <subcellularLocation>
        <location evidence="2">Membrane</location>
        <topology evidence="2">Single-pass membrane protein</topology>
    </subcellularLocation>
</comment>
<dbReference type="InterPro" id="IPR036396">
    <property type="entry name" value="Cyt_P450_sf"/>
</dbReference>
<evidence type="ECO:0000256" key="13">
    <source>
        <dbReference type="RuleBase" id="RU000461"/>
    </source>
</evidence>
<dbReference type="PROSITE" id="PS00086">
    <property type="entry name" value="CYTOCHROME_P450"/>
    <property type="match status" value="1"/>
</dbReference>
<dbReference type="GO" id="GO:0016020">
    <property type="term" value="C:membrane"/>
    <property type="evidence" value="ECO:0007669"/>
    <property type="project" value="UniProtKB-SubCell"/>
</dbReference>
<dbReference type="InterPro" id="IPR017972">
    <property type="entry name" value="Cyt_P450_CS"/>
</dbReference>
<dbReference type="GO" id="GO:0004497">
    <property type="term" value="F:monooxygenase activity"/>
    <property type="evidence" value="ECO:0007669"/>
    <property type="project" value="UniProtKB-KW"/>
</dbReference>
<evidence type="ECO:0000256" key="11">
    <source>
        <dbReference type="ARBA" id="ARBA00023136"/>
    </source>
</evidence>
<comment type="similarity">
    <text evidence="3 13">Belongs to the cytochrome P450 family.</text>
</comment>
<evidence type="ECO:0000256" key="5">
    <source>
        <dbReference type="ARBA" id="ARBA00022692"/>
    </source>
</evidence>
<dbReference type="GO" id="GO:0016705">
    <property type="term" value="F:oxidoreductase activity, acting on paired donors, with incorporation or reduction of molecular oxygen"/>
    <property type="evidence" value="ECO:0007669"/>
    <property type="project" value="InterPro"/>
</dbReference>
<name>A0AAP0N1K9_9ROSI</name>
<keyword evidence="7 14" id="KW-1133">Transmembrane helix</keyword>
<proteinExistence type="inferred from homology"/>
<dbReference type="PRINTS" id="PR00463">
    <property type="entry name" value="EP450I"/>
</dbReference>
<dbReference type="Proteomes" id="UP001428341">
    <property type="component" value="Unassembled WGS sequence"/>
</dbReference>
<evidence type="ECO:0000256" key="12">
    <source>
        <dbReference type="PIRSR" id="PIRSR602401-1"/>
    </source>
</evidence>
<protein>
    <recommendedName>
        <fullName evidence="17">Cytochrome P450</fullName>
    </recommendedName>
</protein>
<keyword evidence="4 12" id="KW-0349">Heme</keyword>
<dbReference type="InterPro" id="IPR002401">
    <property type="entry name" value="Cyt_P450_E_grp-I"/>
</dbReference>
<accession>A0AAP0N1K9</accession>
<dbReference type="PRINTS" id="PR00385">
    <property type="entry name" value="P450"/>
</dbReference>
<evidence type="ECO:0000256" key="2">
    <source>
        <dbReference type="ARBA" id="ARBA00004167"/>
    </source>
</evidence>
<feature type="binding site" description="axial binding residue" evidence="12">
    <location>
        <position position="476"/>
    </location>
    <ligand>
        <name>heme</name>
        <dbReference type="ChEBI" id="CHEBI:30413"/>
    </ligand>
    <ligandPart>
        <name>Fe</name>
        <dbReference type="ChEBI" id="CHEBI:18248"/>
    </ligandPart>
</feature>
<dbReference type="Pfam" id="PF00067">
    <property type="entry name" value="p450"/>
    <property type="match status" value="1"/>
</dbReference>
<evidence type="ECO:0000256" key="7">
    <source>
        <dbReference type="ARBA" id="ARBA00022989"/>
    </source>
</evidence>
<evidence type="ECO:0000256" key="6">
    <source>
        <dbReference type="ARBA" id="ARBA00022723"/>
    </source>
</evidence>
<organism evidence="15 16">
    <name type="scientific">Citrus x changshan-huyou</name>
    <dbReference type="NCBI Taxonomy" id="2935761"/>
    <lineage>
        <taxon>Eukaryota</taxon>
        <taxon>Viridiplantae</taxon>
        <taxon>Streptophyta</taxon>
        <taxon>Embryophyta</taxon>
        <taxon>Tracheophyta</taxon>
        <taxon>Spermatophyta</taxon>
        <taxon>Magnoliopsida</taxon>
        <taxon>eudicotyledons</taxon>
        <taxon>Gunneridae</taxon>
        <taxon>Pentapetalae</taxon>
        <taxon>rosids</taxon>
        <taxon>malvids</taxon>
        <taxon>Sapindales</taxon>
        <taxon>Rutaceae</taxon>
        <taxon>Aurantioideae</taxon>
        <taxon>Citrus</taxon>
    </lineage>
</organism>
<evidence type="ECO:0000256" key="3">
    <source>
        <dbReference type="ARBA" id="ARBA00010617"/>
    </source>
</evidence>
<evidence type="ECO:0000256" key="4">
    <source>
        <dbReference type="ARBA" id="ARBA00022617"/>
    </source>
</evidence>
<dbReference type="Gene3D" id="1.10.630.10">
    <property type="entry name" value="Cytochrome P450"/>
    <property type="match status" value="1"/>
</dbReference>
<dbReference type="PANTHER" id="PTHR24282">
    <property type="entry name" value="CYTOCHROME P450 FAMILY MEMBER"/>
    <property type="match status" value="1"/>
</dbReference>
<dbReference type="GO" id="GO:0020037">
    <property type="term" value="F:heme binding"/>
    <property type="evidence" value="ECO:0007669"/>
    <property type="project" value="InterPro"/>
</dbReference>
<comment type="cofactor">
    <cofactor evidence="1 12">
        <name>heme</name>
        <dbReference type="ChEBI" id="CHEBI:30413"/>
    </cofactor>
</comment>
<evidence type="ECO:0000313" key="16">
    <source>
        <dbReference type="Proteomes" id="UP001428341"/>
    </source>
</evidence>
<evidence type="ECO:0000256" key="1">
    <source>
        <dbReference type="ARBA" id="ARBA00001971"/>
    </source>
</evidence>
<keyword evidence="16" id="KW-1185">Reference proteome</keyword>
<evidence type="ECO:0000256" key="14">
    <source>
        <dbReference type="SAM" id="Phobius"/>
    </source>
</evidence>
<evidence type="ECO:0000256" key="9">
    <source>
        <dbReference type="ARBA" id="ARBA00023004"/>
    </source>
</evidence>
<comment type="caution">
    <text evidence="15">The sequence shown here is derived from an EMBL/GenBank/DDBJ whole genome shotgun (WGS) entry which is preliminary data.</text>
</comment>
<evidence type="ECO:0008006" key="17">
    <source>
        <dbReference type="Google" id="ProtNLM"/>
    </source>
</evidence>
<evidence type="ECO:0000256" key="10">
    <source>
        <dbReference type="ARBA" id="ARBA00023033"/>
    </source>
</evidence>
<keyword evidence="11 14" id="KW-0472">Membrane</keyword>
<dbReference type="EMBL" id="JBCGBO010000001">
    <property type="protein sequence ID" value="KAK9229721.1"/>
    <property type="molecule type" value="Genomic_DNA"/>
</dbReference>
<dbReference type="InterPro" id="IPR001128">
    <property type="entry name" value="Cyt_P450"/>
</dbReference>
<keyword evidence="8 13" id="KW-0560">Oxidoreductase</keyword>
<keyword evidence="10 13" id="KW-0503">Monooxygenase</keyword>
<dbReference type="PANTHER" id="PTHR24282:SF211">
    <property type="entry name" value="CYTOCHROME P450-RELATED"/>
    <property type="match status" value="1"/>
</dbReference>
<gene>
    <name evidence="15" type="ORF">WN944_022685</name>
</gene>
<feature type="transmembrane region" description="Helical" evidence="14">
    <location>
        <begin position="28"/>
        <end position="50"/>
    </location>
</feature>
<dbReference type="AlphaFoldDB" id="A0AAP0N1K9"/>
<evidence type="ECO:0000256" key="8">
    <source>
        <dbReference type="ARBA" id="ARBA00023002"/>
    </source>
</evidence>
<keyword evidence="9 12" id="KW-0408">Iron</keyword>
<sequence length="530" mass="61075">MQTHRLKFSLPLLYSLTLQHIKINMHPFVFIALFFLLLFTLKLLHVMLWAPLKVQEHFKKQGINGPDYSLIKNIGEGMAMFEEAERSTVDPSNPNKFLHRVAPFYTNFADKYGKTFFLWGGPLPNINIGDPDMIKEILQTTGKGFFEKNDWDPLTKMLFAQGTIGLTGEKWSIHRRIVNQAFNNLPKIKAWVPDLVESTTHMLEKWEQLRGGEDEFEMEVNKEINNLSADIISKTAFGSSYSEGKRIFMLQEEQMYLASDTMRSVYFPGFKYVPTKKNRMRWKLEKEIRESVWRLIKSNRKSAENSRNLLTSLMTPHKNPDGKEEMLDVDEIIDECKGFYFAGKETTANLLTWAIVLLAQHQDWQHKAREEVLRVLGDKEPVADKLNELKLVTMILNETLRLYPPSPLILRKAAKDVTIGNIHIPANTRIVITTIAIHHDTEIWGQDAEQFNPLRFTESPKHLGIFLPFGLGPRICLGQNFALIEAKIILSMILRQYSFVVSPTYVHAPMLIFTMQPQHGAQIVFSKISN</sequence>
<evidence type="ECO:0000313" key="15">
    <source>
        <dbReference type="EMBL" id="KAK9229721.1"/>
    </source>
</evidence>
<dbReference type="GO" id="GO:0005506">
    <property type="term" value="F:iron ion binding"/>
    <property type="evidence" value="ECO:0007669"/>
    <property type="project" value="InterPro"/>
</dbReference>
<keyword evidence="5 14" id="KW-0812">Transmembrane</keyword>
<dbReference type="SUPFAM" id="SSF48264">
    <property type="entry name" value="Cytochrome P450"/>
    <property type="match status" value="1"/>
</dbReference>
<reference evidence="15 16" key="1">
    <citation type="submission" date="2024-05" db="EMBL/GenBank/DDBJ databases">
        <title>Haplotype-resolved chromosome-level genome assembly of Huyou (Citrus changshanensis).</title>
        <authorList>
            <person name="Miao C."/>
            <person name="Chen W."/>
            <person name="Wu Y."/>
            <person name="Wang L."/>
            <person name="Zhao S."/>
            <person name="Grierson D."/>
            <person name="Xu C."/>
            <person name="Chen K."/>
        </authorList>
    </citation>
    <scope>NUCLEOTIDE SEQUENCE [LARGE SCALE GENOMIC DNA]</scope>
    <source>
        <strain evidence="15">01-14</strain>
        <tissue evidence="15">Leaf</tissue>
    </source>
</reference>
<dbReference type="InterPro" id="IPR050665">
    <property type="entry name" value="Cytochrome_P450_Monooxygen"/>
</dbReference>
<keyword evidence="6 12" id="KW-0479">Metal-binding</keyword>